<sequence length="329" mass="36732">MKIINKPLLTLAVLVLSNAAIAQSQDTSATTKLVDYAADKFPVARNFNIEFNGSGAYNFTSKLRGVDLPSGKTTRWLQTKVSTNINLIQSKSWILGTTFTYRGTSFAAKLDAPVAGLDNWVDDRFHYHASSLNLTHISKLFGKTAIFSGSLIVDGSEKRFERVKGLFTVNVVLKANAHTRIAIGAFGMLDPSSDLPALPTFTYEHHFDNGLIADITFPRNIFIRKNVFGNGRITLGTEIDRTGFYLYNQDNSGKTYEYRQVDLNNGLIYEHKVFKNFIITAKGGIKMTTAARVFDRKESFGDFIYESKPDPTPYFNIGVSFNPFGKKKQ</sequence>
<feature type="signal peptide" evidence="1">
    <location>
        <begin position="1"/>
        <end position="22"/>
    </location>
</feature>
<keyword evidence="1" id="KW-0732">Signal</keyword>
<dbReference type="EMBL" id="JANHOH010000001">
    <property type="protein sequence ID" value="MCQ6957203.1"/>
    <property type="molecule type" value="Genomic_DNA"/>
</dbReference>
<dbReference type="RefSeq" id="WP_256537411.1">
    <property type="nucleotide sequence ID" value="NZ_JANHOH010000001.1"/>
</dbReference>
<reference evidence="2 3" key="1">
    <citation type="submission" date="2022-07" db="EMBL/GenBank/DDBJ databases">
        <title>Mucilaginibacter sp. JC4.</title>
        <authorList>
            <person name="Le V."/>
            <person name="Ko S.-R."/>
            <person name="Ahn C.-Y."/>
            <person name="Oh H.-M."/>
        </authorList>
    </citation>
    <scope>NUCLEOTIDE SEQUENCE [LARGE SCALE GENOMIC DNA]</scope>
    <source>
        <strain evidence="2 3">JC4</strain>
    </source>
</reference>
<feature type="chain" id="PRO_5045956503" evidence="1">
    <location>
        <begin position="23"/>
        <end position="329"/>
    </location>
</feature>
<evidence type="ECO:0000256" key="1">
    <source>
        <dbReference type="SAM" id="SignalP"/>
    </source>
</evidence>
<evidence type="ECO:0000313" key="3">
    <source>
        <dbReference type="Proteomes" id="UP001204376"/>
    </source>
</evidence>
<dbReference type="Proteomes" id="UP001204376">
    <property type="component" value="Unassembled WGS sequence"/>
</dbReference>
<proteinExistence type="predicted"/>
<protein>
    <submittedName>
        <fullName evidence="2">DUF6268 family outer membrane beta-barrel protein</fullName>
    </submittedName>
</protein>
<evidence type="ECO:0000313" key="2">
    <source>
        <dbReference type="EMBL" id="MCQ6957203.1"/>
    </source>
</evidence>
<accession>A0ABT1SZP4</accession>
<comment type="caution">
    <text evidence="2">The sequence shown here is derived from an EMBL/GenBank/DDBJ whole genome shotgun (WGS) entry which is preliminary data.</text>
</comment>
<keyword evidence="3" id="KW-1185">Reference proteome</keyword>
<gene>
    <name evidence="2" type="ORF">NPE20_04520</name>
</gene>
<name>A0ABT1SZP4_9SPHI</name>
<organism evidence="2 3">
    <name type="scientific">Mucilaginibacter aquariorum</name>
    <dbReference type="NCBI Taxonomy" id="2967225"/>
    <lineage>
        <taxon>Bacteria</taxon>
        <taxon>Pseudomonadati</taxon>
        <taxon>Bacteroidota</taxon>
        <taxon>Sphingobacteriia</taxon>
        <taxon>Sphingobacteriales</taxon>
        <taxon>Sphingobacteriaceae</taxon>
        <taxon>Mucilaginibacter</taxon>
    </lineage>
</organism>